<reference evidence="1" key="1">
    <citation type="submission" date="2020-08" db="EMBL/GenBank/DDBJ databases">
        <title>Multicomponent nature underlies the extraordinary mechanical properties of spider dragline silk.</title>
        <authorList>
            <person name="Kono N."/>
            <person name="Nakamura H."/>
            <person name="Mori M."/>
            <person name="Yoshida Y."/>
            <person name="Ohtoshi R."/>
            <person name="Malay A.D."/>
            <person name="Moran D.A.P."/>
            <person name="Tomita M."/>
            <person name="Numata K."/>
            <person name="Arakawa K."/>
        </authorList>
    </citation>
    <scope>NUCLEOTIDE SEQUENCE</scope>
</reference>
<organism evidence="1 2">
    <name type="scientific">Nephila pilipes</name>
    <name type="common">Giant wood spider</name>
    <name type="synonym">Nephila maculata</name>
    <dbReference type="NCBI Taxonomy" id="299642"/>
    <lineage>
        <taxon>Eukaryota</taxon>
        <taxon>Metazoa</taxon>
        <taxon>Ecdysozoa</taxon>
        <taxon>Arthropoda</taxon>
        <taxon>Chelicerata</taxon>
        <taxon>Arachnida</taxon>
        <taxon>Araneae</taxon>
        <taxon>Araneomorphae</taxon>
        <taxon>Entelegynae</taxon>
        <taxon>Araneoidea</taxon>
        <taxon>Nephilidae</taxon>
        <taxon>Nephila</taxon>
    </lineage>
</organism>
<keyword evidence="2" id="KW-1185">Reference proteome</keyword>
<protein>
    <submittedName>
        <fullName evidence="1">Uncharacterized protein</fullName>
    </submittedName>
</protein>
<accession>A0A8X6NFR9</accession>
<sequence>MQCEIVSIDGTVEVDAVTDIQARTQSHSRRNGLTVAEKQFRIPRRQPMNWSLPDDTNQRQQSKISIWIIIYFFSSSLENGTTISVTDYESRVEHELFYDYYMQSFSDCVNNRGERWLKLVMGHRSSPCLYDSSAASNRW</sequence>
<dbReference type="AlphaFoldDB" id="A0A8X6NFR9"/>
<gene>
    <name evidence="1" type="ORF">NPIL_598421</name>
</gene>
<comment type="caution">
    <text evidence="1">The sequence shown here is derived from an EMBL/GenBank/DDBJ whole genome shotgun (WGS) entry which is preliminary data.</text>
</comment>
<evidence type="ECO:0000313" key="1">
    <source>
        <dbReference type="EMBL" id="GFT12707.1"/>
    </source>
</evidence>
<evidence type="ECO:0000313" key="2">
    <source>
        <dbReference type="Proteomes" id="UP000887013"/>
    </source>
</evidence>
<dbReference type="OrthoDB" id="10311295at2759"/>
<proteinExistence type="predicted"/>
<dbReference type="EMBL" id="BMAW01009222">
    <property type="protein sequence ID" value="GFT12707.1"/>
    <property type="molecule type" value="Genomic_DNA"/>
</dbReference>
<name>A0A8X6NFR9_NEPPI</name>
<dbReference type="Proteomes" id="UP000887013">
    <property type="component" value="Unassembled WGS sequence"/>
</dbReference>